<feature type="domain" description="Zinc finger DNA-directed DNA polymerase family B alpha" evidence="16">
    <location>
        <begin position="1259"/>
        <end position="1456"/>
    </location>
</feature>
<keyword evidence="3 12" id="KW-0808">Transferase</keyword>
<dbReference type="GO" id="GO:0003887">
    <property type="term" value="F:DNA-directed DNA polymerase activity"/>
    <property type="evidence" value="ECO:0007669"/>
    <property type="project" value="UniProtKB-KW"/>
</dbReference>
<dbReference type="FunFam" id="3.30.70.2820:FF:000001">
    <property type="entry name" value="DNA polymerase"/>
    <property type="match status" value="1"/>
</dbReference>
<evidence type="ECO:0000256" key="4">
    <source>
        <dbReference type="ARBA" id="ARBA00022695"/>
    </source>
</evidence>
<dbReference type="InterPro" id="IPR024647">
    <property type="entry name" value="DNA_pol_a_cat_su_N"/>
</dbReference>
<keyword evidence="11" id="KW-0539">Nucleus</keyword>
<keyword evidence="8" id="KW-0862">Zinc</keyword>
<dbReference type="PROSITE" id="PS00116">
    <property type="entry name" value="DNA_POLYMERASE_B"/>
    <property type="match status" value="1"/>
</dbReference>
<dbReference type="Pfam" id="PF08996">
    <property type="entry name" value="zf-DNA_Pol"/>
    <property type="match status" value="1"/>
</dbReference>
<dbReference type="FunFam" id="1.10.3200.20:FF:000002">
    <property type="entry name" value="DNA polymerase"/>
    <property type="match status" value="1"/>
</dbReference>
<proteinExistence type="inferred from homology"/>
<feature type="region of interest" description="Disordered" evidence="13">
    <location>
        <begin position="55"/>
        <end position="242"/>
    </location>
</feature>
<dbReference type="InterPro" id="IPR015088">
    <property type="entry name" value="Znf_DNA-dir_DNA_pol_B_alpha"/>
</dbReference>
<dbReference type="SUPFAM" id="SSF53098">
    <property type="entry name" value="Ribonuclease H-like"/>
    <property type="match status" value="1"/>
</dbReference>
<dbReference type="GO" id="GO:0000166">
    <property type="term" value="F:nucleotide binding"/>
    <property type="evidence" value="ECO:0007669"/>
    <property type="project" value="InterPro"/>
</dbReference>
<feature type="compositionally biased region" description="Low complexity" evidence="13">
    <location>
        <begin position="120"/>
        <end position="134"/>
    </location>
</feature>
<evidence type="ECO:0000256" key="1">
    <source>
        <dbReference type="ARBA" id="ARBA00004123"/>
    </source>
</evidence>
<dbReference type="Gene3D" id="3.30.70.2820">
    <property type="match status" value="1"/>
</dbReference>
<dbReference type="SMART" id="SM00486">
    <property type="entry name" value="POLBc"/>
    <property type="match status" value="1"/>
</dbReference>
<keyword evidence="4 12" id="KW-0548">Nucleotidyltransferase</keyword>
<dbReference type="InterPro" id="IPR038256">
    <property type="entry name" value="Pol_alpha_znc_sf"/>
</dbReference>
<comment type="catalytic activity">
    <reaction evidence="12">
        <text>DNA(n) + a 2'-deoxyribonucleoside 5'-triphosphate = DNA(n+1) + diphosphate</text>
        <dbReference type="Rhea" id="RHEA:22508"/>
        <dbReference type="Rhea" id="RHEA-COMP:17339"/>
        <dbReference type="Rhea" id="RHEA-COMP:17340"/>
        <dbReference type="ChEBI" id="CHEBI:33019"/>
        <dbReference type="ChEBI" id="CHEBI:61560"/>
        <dbReference type="ChEBI" id="CHEBI:173112"/>
        <dbReference type="EC" id="2.7.7.7"/>
    </reaction>
</comment>
<feature type="domain" description="DNA-directed DNA polymerase family B multifunctional" evidence="14">
    <location>
        <begin position="778"/>
        <end position="1219"/>
    </location>
</feature>
<dbReference type="CDD" id="cd05532">
    <property type="entry name" value="POLBc_alpha"/>
    <property type="match status" value="1"/>
</dbReference>
<dbReference type="PANTHER" id="PTHR45861:SF1">
    <property type="entry name" value="DNA POLYMERASE ALPHA CATALYTIC SUBUNIT"/>
    <property type="match status" value="1"/>
</dbReference>
<comment type="subcellular location">
    <subcellularLocation>
        <location evidence="1">Nucleus</location>
    </subcellularLocation>
</comment>
<evidence type="ECO:0000256" key="6">
    <source>
        <dbReference type="ARBA" id="ARBA00022723"/>
    </source>
</evidence>
<dbReference type="PANTHER" id="PTHR45861">
    <property type="entry name" value="DNA POLYMERASE ALPHA CATALYTIC SUBUNIT"/>
    <property type="match status" value="1"/>
</dbReference>
<dbReference type="InterPro" id="IPR006134">
    <property type="entry name" value="DNA-dir_DNA_pol_B_multi_dom"/>
</dbReference>
<keyword evidence="5 12" id="KW-0235">DNA replication</keyword>
<feature type="compositionally biased region" description="Acidic residues" evidence="13">
    <location>
        <begin position="55"/>
        <end position="73"/>
    </location>
</feature>
<gene>
    <name evidence="18" type="ORF">GQ43DRAFT_479953</name>
</gene>
<reference evidence="18" key="1">
    <citation type="journal article" date="2020" name="Stud. Mycol.">
        <title>101 Dothideomycetes genomes: a test case for predicting lifestyles and emergence of pathogens.</title>
        <authorList>
            <person name="Haridas S."/>
            <person name="Albert R."/>
            <person name="Binder M."/>
            <person name="Bloem J."/>
            <person name="Labutti K."/>
            <person name="Salamov A."/>
            <person name="Andreopoulos B."/>
            <person name="Baker S."/>
            <person name="Barry K."/>
            <person name="Bills G."/>
            <person name="Bluhm B."/>
            <person name="Cannon C."/>
            <person name="Castanera R."/>
            <person name="Culley D."/>
            <person name="Daum C."/>
            <person name="Ezra D."/>
            <person name="Gonzalez J."/>
            <person name="Henrissat B."/>
            <person name="Kuo A."/>
            <person name="Liang C."/>
            <person name="Lipzen A."/>
            <person name="Lutzoni F."/>
            <person name="Magnuson J."/>
            <person name="Mondo S."/>
            <person name="Nolan M."/>
            <person name="Ohm R."/>
            <person name="Pangilinan J."/>
            <person name="Park H.-J."/>
            <person name="Ramirez L."/>
            <person name="Alfaro M."/>
            <person name="Sun H."/>
            <person name="Tritt A."/>
            <person name="Yoshinaga Y."/>
            <person name="Zwiers L.-H."/>
            <person name="Turgeon B."/>
            <person name="Goodwin S."/>
            <person name="Spatafora J."/>
            <person name="Crous P."/>
            <person name="Grigoriev I."/>
        </authorList>
    </citation>
    <scope>NUCLEOTIDE SEQUENCE</scope>
    <source>
        <strain evidence="18">ATCC 74209</strain>
    </source>
</reference>
<comment type="caution">
    <text evidence="18">The sequence shown here is derived from an EMBL/GenBank/DDBJ whole genome shotgun (WGS) entry which is preliminary data.</text>
</comment>
<dbReference type="GO" id="GO:0003688">
    <property type="term" value="F:DNA replication origin binding"/>
    <property type="evidence" value="ECO:0007669"/>
    <property type="project" value="TreeGrafter"/>
</dbReference>
<dbReference type="EC" id="2.7.7.7" evidence="12"/>
<dbReference type="Gene3D" id="3.30.420.10">
    <property type="entry name" value="Ribonuclease H-like superfamily/Ribonuclease H"/>
    <property type="match status" value="1"/>
</dbReference>
<evidence type="ECO:0000256" key="2">
    <source>
        <dbReference type="ARBA" id="ARBA00005755"/>
    </source>
</evidence>
<dbReference type="GO" id="GO:0006273">
    <property type="term" value="P:lagging strand elongation"/>
    <property type="evidence" value="ECO:0007669"/>
    <property type="project" value="TreeGrafter"/>
</dbReference>
<dbReference type="Proteomes" id="UP000799536">
    <property type="component" value="Unassembled WGS sequence"/>
</dbReference>
<dbReference type="InterPro" id="IPR036397">
    <property type="entry name" value="RNaseH_sf"/>
</dbReference>
<dbReference type="InterPro" id="IPR045846">
    <property type="entry name" value="POLBc_alpha"/>
</dbReference>
<dbReference type="OrthoDB" id="6755010at2759"/>
<dbReference type="InterPro" id="IPR043502">
    <property type="entry name" value="DNA/RNA_pol_sf"/>
</dbReference>
<keyword evidence="6" id="KW-0479">Metal-binding</keyword>
<evidence type="ECO:0000256" key="13">
    <source>
        <dbReference type="SAM" id="MobiDB-lite"/>
    </source>
</evidence>
<dbReference type="FunFam" id="3.30.420.10:FF:000036">
    <property type="entry name" value="DNA polymerase"/>
    <property type="match status" value="1"/>
</dbReference>
<keyword evidence="10 12" id="KW-0238">DNA-binding</keyword>
<evidence type="ECO:0000256" key="5">
    <source>
        <dbReference type="ARBA" id="ARBA00022705"/>
    </source>
</evidence>
<keyword evidence="9 12" id="KW-0239">DNA-directed DNA polymerase</keyword>
<dbReference type="PRINTS" id="PR00106">
    <property type="entry name" value="DNAPOLB"/>
</dbReference>
<evidence type="ECO:0000259" key="16">
    <source>
        <dbReference type="Pfam" id="PF08996"/>
    </source>
</evidence>
<dbReference type="InterPro" id="IPR023211">
    <property type="entry name" value="DNA_pol_palm_dom_sf"/>
</dbReference>
<evidence type="ECO:0000256" key="8">
    <source>
        <dbReference type="ARBA" id="ARBA00022833"/>
    </source>
</evidence>
<evidence type="ECO:0000313" key="19">
    <source>
        <dbReference type="Proteomes" id="UP000799536"/>
    </source>
</evidence>
<evidence type="ECO:0000259" key="15">
    <source>
        <dbReference type="Pfam" id="PF03104"/>
    </source>
</evidence>
<name>A0A9P4JMS1_9PLEO</name>
<dbReference type="Gene3D" id="1.10.132.60">
    <property type="entry name" value="DNA polymerase family B, C-terminal domain"/>
    <property type="match status" value="1"/>
</dbReference>
<evidence type="ECO:0000313" key="18">
    <source>
        <dbReference type="EMBL" id="KAF2202368.1"/>
    </source>
</evidence>
<dbReference type="GO" id="GO:0006281">
    <property type="term" value="P:DNA repair"/>
    <property type="evidence" value="ECO:0007669"/>
    <property type="project" value="UniProtKB-ARBA"/>
</dbReference>
<feature type="domain" description="DNA-directed DNA polymerase family B exonuclease" evidence="15">
    <location>
        <begin position="469"/>
        <end position="714"/>
    </location>
</feature>
<dbReference type="GO" id="GO:0008270">
    <property type="term" value="F:zinc ion binding"/>
    <property type="evidence" value="ECO:0007669"/>
    <property type="project" value="UniProtKB-KW"/>
</dbReference>
<dbReference type="EMBL" id="ML993939">
    <property type="protein sequence ID" value="KAF2202368.1"/>
    <property type="molecule type" value="Genomic_DNA"/>
</dbReference>
<dbReference type="FunFam" id="1.10.132.60:FF:000004">
    <property type="entry name" value="DNA polymerase"/>
    <property type="match status" value="1"/>
</dbReference>
<sequence>MSRAAKLAELKALRAAGKTRLSTYQVVEEEQLYDEVDEEGYKNVVRNRLDQDDFIVDDNGEGYADDGREEWDGENGYRYASESDGEDDLPSKGTTAKRKREEDREKQEKINKGISKYFNTKTATKAPKPKPAATAEDDAFMADLLGEVDTNLPRPSAARIRTVKTQSRRKTRVLSPPVENRPTTTRKQNNTSDAYMSDTPPVTNSYADDDDNLPQEDDDVPMSDAPLPSSPVTKAVERKAQSAVKVEEEDDLLEVAQPVGYAAVTSASINMAGSRPVAKIKKSQYATPASSSPARPSADIVDTSLWNDVTSKLNIMSSPAAPTTSTVGKLSPQAALEEDGSLRMFWMDYAEINGSLCLFGKVKDKTTGSYASCFVKVDNILRKLYFLPREYRQRKGQNTDEEVGMSDVYEEVDALMTKLRVNMHKMKPCTRKYVFELPDIPREADYLKLLYGYDKPPLPTDLQGETFSHVFGSNTALFEQFVLWKNIMGPCWLNIEGADFKAVNNASWCKLELQVGKPKLITVLPNTDQLEAPPMTLMSISLRTTFNVKDNKQEIIMATAMVYDKFSLTDTTPVEKLPCKSFTVMRPHGDAYPTGFKAEADKYRGSIFLKKTEQELLSLFMAMFQKHDPDVLVGHRLDDVDYSILLNRMKERRTPGWHRIGRLRRSDWPKNMGKGGGSLFVEKQLAAGRLLCDLANDMGKSLMTKCQSWTLEEMCQLVLGKTRQVPDESALAKWATTAQGLMNYVKLCQTDAYFIAAISIKLQMLPLTKVLTNLAGNSWARTLSGTRAERNEYILLHEFYKNKYICPDKVWGKGKQKVDEEAGEGEEGADMKKKDKYKGGLVFEPEKGLYDKIVLVMDFNSLYPSIIQEFNICFTTVDRSDTSEDDDKVPEVPSKDQEKGILPRLIATLVNRRREVKKLMKSKTATPDELATWDIKQLALKLTANSMYGCLGYTKSRFYARPLAMLTTYKGREILLRTKDMAEEKKLRVIYGDTDSVMINTNVDNIEAALKIGNEFKREVNGTYNLLEIDIDNVFRRVLLHAKKKYAAINMVPVDGKYVEKMEVKGLDIRRREFCALSKETSLALLNYLLSGDDPELVIEKIHEYLRDLAQKMRDFSVPVRKYTIHTQLGKNPKEYPNANSMPSVQVALRLMAQGKHIKAKDVMSFIITGDSSGSAETAAKNAYPVDEVARPGSELKPDIDYYLHKQILPPVERLCAPISGTNITMLADCLGLDTSKYRISSASHTGSAQDTEIHPLESQIPDSVRFKSCQSLHLRCRACHTAFPFHGIQSASSSSFNTVTHDGIRCPNSSCSTLLPTITIVAQVEATIRQHLARYYAGWLVCDDPQCGKRTRQISVYGHRCLGPSGLATGCRGKMGWVIGDKDMWNQLLYLQSLFDVDRVGKAASEAGNVEDREKRDKARVLAEVNRERFGTVKDAVGRWLERNGRQWVQMDNLFAFAVKST</sequence>
<feature type="compositionally biased region" description="Acidic residues" evidence="13">
    <location>
        <begin position="207"/>
        <end position="221"/>
    </location>
</feature>
<feature type="domain" description="DNA polymerase alpha catalytic subunit N-terminal" evidence="17">
    <location>
        <begin position="7"/>
        <end position="72"/>
    </location>
</feature>
<feature type="compositionally biased region" description="Polar residues" evidence="13">
    <location>
        <begin position="181"/>
        <end position="206"/>
    </location>
</feature>
<keyword evidence="7" id="KW-0863">Zinc-finger</keyword>
<organism evidence="18 19">
    <name type="scientific">Delitschia confertaspora ATCC 74209</name>
    <dbReference type="NCBI Taxonomy" id="1513339"/>
    <lineage>
        <taxon>Eukaryota</taxon>
        <taxon>Fungi</taxon>
        <taxon>Dikarya</taxon>
        <taxon>Ascomycota</taxon>
        <taxon>Pezizomycotina</taxon>
        <taxon>Dothideomycetes</taxon>
        <taxon>Pleosporomycetidae</taxon>
        <taxon>Pleosporales</taxon>
        <taxon>Delitschiaceae</taxon>
        <taxon>Delitschia</taxon>
    </lineage>
</organism>
<dbReference type="NCBIfam" id="TIGR00592">
    <property type="entry name" value="pol2"/>
    <property type="match status" value="1"/>
</dbReference>
<dbReference type="Pfam" id="PF00136">
    <property type="entry name" value="DNA_pol_B"/>
    <property type="match status" value="1"/>
</dbReference>
<dbReference type="SUPFAM" id="SSF56672">
    <property type="entry name" value="DNA/RNA polymerases"/>
    <property type="match status" value="1"/>
</dbReference>
<protein>
    <recommendedName>
        <fullName evidence="12">DNA polymerase</fullName>
        <ecNumber evidence="12">2.7.7.7</ecNumber>
    </recommendedName>
</protein>
<dbReference type="Gene3D" id="1.10.3200.20">
    <property type="entry name" value="DNA Polymerase alpha, zinc finger"/>
    <property type="match status" value="1"/>
</dbReference>
<dbReference type="InterPro" id="IPR006133">
    <property type="entry name" value="DNA-dir_DNA_pol_B_exonuc"/>
</dbReference>
<dbReference type="FunFam" id="1.10.287.690:FF:000003">
    <property type="entry name" value="DNA polymerase"/>
    <property type="match status" value="1"/>
</dbReference>
<dbReference type="GO" id="GO:0003682">
    <property type="term" value="F:chromatin binding"/>
    <property type="evidence" value="ECO:0007669"/>
    <property type="project" value="TreeGrafter"/>
</dbReference>
<evidence type="ECO:0000256" key="11">
    <source>
        <dbReference type="ARBA" id="ARBA00023242"/>
    </source>
</evidence>
<dbReference type="CDD" id="cd05776">
    <property type="entry name" value="DNA_polB_alpha_exo"/>
    <property type="match status" value="1"/>
</dbReference>
<dbReference type="GO" id="GO:1902975">
    <property type="term" value="P:mitotic DNA replication initiation"/>
    <property type="evidence" value="ECO:0007669"/>
    <property type="project" value="InterPro"/>
</dbReference>
<evidence type="ECO:0000256" key="9">
    <source>
        <dbReference type="ARBA" id="ARBA00022932"/>
    </source>
</evidence>
<evidence type="ECO:0000259" key="17">
    <source>
        <dbReference type="Pfam" id="PF12254"/>
    </source>
</evidence>
<dbReference type="InterPro" id="IPR042087">
    <property type="entry name" value="DNA_pol_B_thumb"/>
</dbReference>
<evidence type="ECO:0000256" key="12">
    <source>
        <dbReference type="RuleBase" id="RU000442"/>
    </source>
</evidence>
<dbReference type="GO" id="GO:0005658">
    <property type="term" value="C:alpha DNA polymerase:primase complex"/>
    <property type="evidence" value="ECO:0007669"/>
    <property type="project" value="TreeGrafter"/>
</dbReference>
<dbReference type="GO" id="GO:0006272">
    <property type="term" value="P:leading strand elongation"/>
    <property type="evidence" value="ECO:0007669"/>
    <property type="project" value="TreeGrafter"/>
</dbReference>
<accession>A0A9P4JMS1</accession>
<dbReference type="Pfam" id="PF12254">
    <property type="entry name" value="DNA_pol_alpha_N"/>
    <property type="match status" value="1"/>
</dbReference>
<dbReference type="Gene3D" id="2.40.50.730">
    <property type="match status" value="1"/>
</dbReference>
<feature type="compositionally biased region" description="Basic and acidic residues" evidence="13">
    <location>
        <begin position="99"/>
        <end position="111"/>
    </location>
</feature>
<dbReference type="Gene3D" id="6.10.10.100">
    <property type="match status" value="1"/>
</dbReference>
<evidence type="ECO:0000259" key="14">
    <source>
        <dbReference type="Pfam" id="PF00136"/>
    </source>
</evidence>
<dbReference type="InterPro" id="IPR006172">
    <property type="entry name" value="DNA-dir_DNA_pol_B"/>
</dbReference>
<dbReference type="Pfam" id="PF03104">
    <property type="entry name" value="DNA_pol_B_exo1"/>
    <property type="match status" value="1"/>
</dbReference>
<evidence type="ECO:0000256" key="10">
    <source>
        <dbReference type="ARBA" id="ARBA00023125"/>
    </source>
</evidence>
<evidence type="ECO:0000256" key="7">
    <source>
        <dbReference type="ARBA" id="ARBA00022771"/>
    </source>
</evidence>
<dbReference type="InterPro" id="IPR017964">
    <property type="entry name" value="DNA-dir_DNA_pol_B_CS"/>
</dbReference>
<dbReference type="Gene3D" id="1.10.287.690">
    <property type="entry name" value="Helix hairpin bin"/>
    <property type="match status" value="1"/>
</dbReference>
<keyword evidence="19" id="KW-1185">Reference proteome</keyword>
<dbReference type="GO" id="GO:0003697">
    <property type="term" value="F:single-stranded DNA binding"/>
    <property type="evidence" value="ECO:0007669"/>
    <property type="project" value="TreeGrafter"/>
</dbReference>
<evidence type="ECO:0000256" key="3">
    <source>
        <dbReference type="ARBA" id="ARBA00022679"/>
    </source>
</evidence>
<dbReference type="InterPro" id="IPR012337">
    <property type="entry name" value="RNaseH-like_sf"/>
</dbReference>
<dbReference type="Gene3D" id="3.90.1600.10">
    <property type="entry name" value="Palm domain of DNA polymerase"/>
    <property type="match status" value="1"/>
</dbReference>
<comment type="similarity">
    <text evidence="2 12">Belongs to the DNA polymerase type-B family.</text>
</comment>